<keyword evidence="7" id="KW-0472">Membrane</keyword>
<sequence>MAADRRTRWTTGSVVNSWYTLKDPGSVVSAGNLTTNPVSGPNAVAGGKDGKDGGPTTAPPPSDAGFFVFPDLSIRTEGSYRLKLSLFEVVGYVVLLFFSLFVWYWAGEVFFLAY</sequence>
<dbReference type="Proteomes" id="UP001215598">
    <property type="component" value="Unassembled WGS sequence"/>
</dbReference>
<dbReference type="PANTHER" id="PTHR33572:SF18">
    <property type="entry name" value="SPORE DEVELOPMENT REGULATOR VOSA"/>
    <property type="match status" value="1"/>
</dbReference>
<evidence type="ECO:0000259" key="8">
    <source>
        <dbReference type="Pfam" id="PF11754"/>
    </source>
</evidence>
<accession>A0AAD7GSB1</accession>
<feature type="domain" description="Velvet" evidence="8">
    <location>
        <begin position="4"/>
        <end position="90"/>
    </location>
</feature>
<keyword evidence="10" id="KW-1185">Reference proteome</keyword>
<keyword evidence="5" id="KW-0539">Nucleus</keyword>
<dbReference type="Gene3D" id="2.60.40.3960">
    <property type="entry name" value="Velvet domain"/>
    <property type="match status" value="1"/>
</dbReference>
<dbReference type="Pfam" id="PF11754">
    <property type="entry name" value="Velvet"/>
    <property type="match status" value="1"/>
</dbReference>
<evidence type="ECO:0000313" key="9">
    <source>
        <dbReference type="EMBL" id="KAJ7704133.1"/>
    </source>
</evidence>
<evidence type="ECO:0000256" key="7">
    <source>
        <dbReference type="SAM" id="Phobius"/>
    </source>
</evidence>
<comment type="subcellular location">
    <subcellularLocation>
        <location evidence="1">Nucleus</location>
    </subcellularLocation>
</comment>
<dbReference type="GO" id="GO:0005634">
    <property type="term" value="C:nucleus"/>
    <property type="evidence" value="ECO:0007669"/>
    <property type="project" value="UniProtKB-SubCell"/>
</dbReference>
<organism evidence="9 10">
    <name type="scientific">Mycena metata</name>
    <dbReference type="NCBI Taxonomy" id="1033252"/>
    <lineage>
        <taxon>Eukaryota</taxon>
        <taxon>Fungi</taxon>
        <taxon>Dikarya</taxon>
        <taxon>Basidiomycota</taxon>
        <taxon>Agaricomycotina</taxon>
        <taxon>Agaricomycetes</taxon>
        <taxon>Agaricomycetidae</taxon>
        <taxon>Agaricales</taxon>
        <taxon>Marasmiineae</taxon>
        <taxon>Mycenaceae</taxon>
        <taxon>Mycena</taxon>
    </lineage>
</organism>
<comment type="caution">
    <text evidence="9">The sequence shown here is derived from an EMBL/GenBank/DDBJ whole genome shotgun (WGS) entry which is preliminary data.</text>
</comment>
<keyword evidence="7" id="KW-0812">Transmembrane</keyword>
<evidence type="ECO:0000256" key="3">
    <source>
        <dbReference type="ARBA" id="ARBA00023015"/>
    </source>
</evidence>
<feature type="transmembrane region" description="Helical" evidence="7">
    <location>
        <begin position="84"/>
        <end position="106"/>
    </location>
</feature>
<evidence type="ECO:0000256" key="4">
    <source>
        <dbReference type="ARBA" id="ARBA00023163"/>
    </source>
</evidence>
<name>A0AAD7GSB1_9AGAR</name>
<evidence type="ECO:0000313" key="10">
    <source>
        <dbReference type="Proteomes" id="UP001215598"/>
    </source>
</evidence>
<keyword evidence="2" id="KW-0749">Sporulation</keyword>
<evidence type="ECO:0000256" key="1">
    <source>
        <dbReference type="ARBA" id="ARBA00004123"/>
    </source>
</evidence>
<keyword evidence="3" id="KW-0805">Transcription regulation</keyword>
<dbReference type="InterPro" id="IPR021740">
    <property type="entry name" value="Velvet"/>
</dbReference>
<proteinExistence type="predicted"/>
<dbReference type="InterPro" id="IPR038491">
    <property type="entry name" value="Velvet_dom_sf"/>
</dbReference>
<keyword evidence="4" id="KW-0804">Transcription</keyword>
<dbReference type="InterPro" id="IPR037525">
    <property type="entry name" value="Velvet_dom"/>
</dbReference>
<protein>
    <recommendedName>
        <fullName evidence="8">Velvet domain-containing protein</fullName>
    </recommendedName>
</protein>
<gene>
    <name evidence="9" type="ORF">B0H16DRAFT_1747757</name>
</gene>
<evidence type="ECO:0000256" key="2">
    <source>
        <dbReference type="ARBA" id="ARBA00022969"/>
    </source>
</evidence>
<dbReference type="GO" id="GO:0030435">
    <property type="term" value="P:sporulation resulting in formation of a cellular spore"/>
    <property type="evidence" value="ECO:0007669"/>
    <property type="project" value="UniProtKB-KW"/>
</dbReference>
<evidence type="ECO:0000256" key="5">
    <source>
        <dbReference type="ARBA" id="ARBA00023242"/>
    </source>
</evidence>
<dbReference type="PANTHER" id="PTHR33572">
    <property type="entry name" value="SPORE DEVELOPMENT REGULATOR VOSA"/>
    <property type="match status" value="1"/>
</dbReference>
<dbReference type="AlphaFoldDB" id="A0AAD7GSB1"/>
<dbReference type="EMBL" id="JARKIB010000493">
    <property type="protein sequence ID" value="KAJ7704133.1"/>
    <property type="molecule type" value="Genomic_DNA"/>
</dbReference>
<keyword evidence="7" id="KW-1133">Transmembrane helix</keyword>
<evidence type="ECO:0000256" key="6">
    <source>
        <dbReference type="SAM" id="MobiDB-lite"/>
    </source>
</evidence>
<reference evidence="9" key="1">
    <citation type="submission" date="2023-03" db="EMBL/GenBank/DDBJ databases">
        <title>Massive genome expansion in bonnet fungi (Mycena s.s.) driven by repeated elements and novel gene families across ecological guilds.</title>
        <authorList>
            <consortium name="Lawrence Berkeley National Laboratory"/>
            <person name="Harder C.B."/>
            <person name="Miyauchi S."/>
            <person name="Viragh M."/>
            <person name="Kuo A."/>
            <person name="Thoen E."/>
            <person name="Andreopoulos B."/>
            <person name="Lu D."/>
            <person name="Skrede I."/>
            <person name="Drula E."/>
            <person name="Henrissat B."/>
            <person name="Morin E."/>
            <person name="Kohler A."/>
            <person name="Barry K."/>
            <person name="LaButti K."/>
            <person name="Morin E."/>
            <person name="Salamov A."/>
            <person name="Lipzen A."/>
            <person name="Mereny Z."/>
            <person name="Hegedus B."/>
            <person name="Baldrian P."/>
            <person name="Stursova M."/>
            <person name="Weitz H."/>
            <person name="Taylor A."/>
            <person name="Grigoriev I.V."/>
            <person name="Nagy L.G."/>
            <person name="Martin F."/>
            <person name="Kauserud H."/>
        </authorList>
    </citation>
    <scope>NUCLEOTIDE SEQUENCE</scope>
    <source>
        <strain evidence="9">CBHHK182m</strain>
    </source>
</reference>
<feature type="region of interest" description="Disordered" evidence="6">
    <location>
        <begin position="32"/>
        <end position="62"/>
    </location>
</feature>